<dbReference type="PANTHER" id="PTHR43418:SF4">
    <property type="entry name" value="MULTIFUNCTIONAL TRYPTOPHAN BIOSYNTHESIS PROTEIN"/>
    <property type="match status" value="1"/>
</dbReference>
<dbReference type="OrthoDB" id="3321at2157"/>
<dbReference type="NCBIfam" id="TIGR00566">
    <property type="entry name" value="trpG_papA"/>
    <property type="match status" value="1"/>
</dbReference>
<proteinExistence type="predicted"/>
<dbReference type="SUPFAM" id="SSF52317">
    <property type="entry name" value="Class I glutamine amidotransferase-like"/>
    <property type="match status" value="1"/>
</dbReference>
<dbReference type="GO" id="GO:0005829">
    <property type="term" value="C:cytosol"/>
    <property type="evidence" value="ECO:0007669"/>
    <property type="project" value="TreeGrafter"/>
</dbReference>
<dbReference type="PANTHER" id="PTHR43418">
    <property type="entry name" value="MULTIFUNCTIONAL TRYPTOPHAN BIOSYNTHESIS PROTEIN-RELATED"/>
    <property type="match status" value="1"/>
</dbReference>
<dbReference type="Gene3D" id="3.40.50.880">
    <property type="match status" value="1"/>
</dbReference>
<dbReference type="Pfam" id="PF00117">
    <property type="entry name" value="GATase"/>
    <property type="match status" value="1"/>
</dbReference>
<dbReference type="PRINTS" id="PR00097">
    <property type="entry name" value="ANTSNTHASEII"/>
</dbReference>
<dbReference type="PhylomeDB" id="Q979V8"/>
<dbReference type="EMBL" id="BA000011">
    <property type="protein sequence ID" value="BAB60194.1"/>
    <property type="molecule type" value="Genomic_DNA"/>
</dbReference>
<dbReference type="EC" id="4.1.3.27" evidence="1"/>
<feature type="domain" description="Glutamine amidotransferase" evidence="4">
    <location>
        <begin position="4"/>
        <end position="181"/>
    </location>
</feature>
<dbReference type="CDD" id="cd01743">
    <property type="entry name" value="GATase1_Anthranilate_Synthase"/>
    <property type="match status" value="1"/>
</dbReference>
<evidence type="ECO:0000256" key="2">
    <source>
        <dbReference type="ARBA" id="ARBA00022962"/>
    </source>
</evidence>
<dbReference type="MEROPS" id="C26.955"/>
<dbReference type="GeneID" id="1441163"/>
<gene>
    <name evidence="5" type="ORF">TVG1078652</name>
</gene>
<dbReference type="PRINTS" id="PR00096">
    <property type="entry name" value="GATASE"/>
</dbReference>
<keyword evidence="2" id="KW-0315">Glutamine amidotransferase</keyword>
<evidence type="ECO:0000259" key="4">
    <source>
        <dbReference type="Pfam" id="PF00117"/>
    </source>
</evidence>
<dbReference type="Proteomes" id="UP000001017">
    <property type="component" value="Chromosome"/>
</dbReference>
<dbReference type="KEGG" id="tvo:TVG1078652"/>
<sequence length="183" mass="20595">MKMLVVDNHDSFVYNLYYYLREMNIEVDVVENDKLVDASGYDKIIISPGPGSPLNARDRGRTLDVVDKFDGPVLGICFGHQLLAYHLGSQISVARRPYHGEIDRIKHNGSSLYLGIPDSFDAIRYHSLVISPNKNIEVDAVSETDGNIMGFHSVDGRIYGIQFHPESYFTSVGKQILKNFVML</sequence>
<dbReference type="InterPro" id="IPR017926">
    <property type="entry name" value="GATASE"/>
</dbReference>
<dbReference type="InterPro" id="IPR006221">
    <property type="entry name" value="TrpG/PapA_dom"/>
</dbReference>
<reference evidence="5 6" key="1">
    <citation type="journal article" date="1999" name="Proc. Jpn. Acad.">
        <title>Determination of the complete genomic DNA sequence of Thermoplasma volvanium GSS1.</title>
        <authorList>
            <person name="Kawashima T."/>
            <person name="Yamamoto Y."/>
            <person name="Aramaki H."/>
            <person name="Nunoshiba T."/>
            <person name="Kawamoto T."/>
            <person name="Watanabe K."/>
            <person name="Yamazaki M."/>
            <person name="Kanehori K."/>
            <person name="Amano N."/>
            <person name="Ohya Y."/>
            <person name="Makino K."/>
            <person name="Suzuki M."/>
        </authorList>
    </citation>
    <scope>NUCLEOTIDE SEQUENCE [LARGE SCALE GENOMIC DNA]</scope>
    <source>
        <strain evidence="6">ATCC 51530 / DSM 4299 / JCM 9571 / NBRC 15438 / GSS1</strain>
    </source>
</reference>
<evidence type="ECO:0000313" key="5">
    <source>
        <dbReference type="EMBL" id="BAB60194.1"/>
    </source>
</evidence>
<protein>
    <recommendedName>
        <fullName evidence="1">anthranilate synthase</fullName>
        <ecNumber evidence="1">4.1.3.27</ecNumber>
    </recommendedName>
</protein>
<name>Q979V8_THEVO</name>
<reference evidence="5 6" key="2">
    <citation type="journal article" date="2000" name="Proc. Natl. Acad. Sci. U.S.A.">
        <title>Archaeal adaptation to higher temperatures revealed by genomic sequence of Thermoplasma volcanium.</title>
        <authorList>
            <person name="Kawashima T."/>
            <person name="Amano N."/>
            <person name="Koike H."/>
            <person name="Makino S."/>
            <person name="Higuchi S."/>
            <person name="Kawashima-Ohya Y."/>
            <person name="Watanabe K."/>
            <person name="Yamazaki M."/>
            <person name="Kanehori K."/>
            <person name="Kawamoto T."/>
            <person name="Nunoshiba T."/>
            <person name="Yamamoto Y."/>
            <person name="Aramaki H."/>
            <person name="Makino K."/>
            <person name="Suzuki M."/>
        </authorList>
    </citation>
    <scope>NUCLEOTIDE SEQUENCE [LARGE SCALE GENOMIC DNA]</scope>
    <source>
        <strain evidence="6">ATCC 51530 / DSM 4299 / JCM 9571 / NBRC 15438 / GSS1</strain>
    </source>
</reference>
<dbReference type="RefSeq" id="WP_010917281.1">
    <property type="nucleotide sequence ID" value="NC_002689.2"/>
</dbReference>
<dbReference type="PROSITE" id="PS51273">
    <property type="entry name" value="GATASE_TYPE_1"/>
    <property type="match status" value="1"/>
</dbReference>
<dbReference type="HOGENOM" id="CLU_014340_1_2_2"/>
<dbReference type="AlphaFoldDB" id="Q979V8"/>
<dbReference type="PaxDb" id="273116-14325290"/>
<dbReference type="InterPro" id="IPR050472">
    <property type="entry name" value="Anth_synth/Amidotransfase"/>
</dbReference>
<evidence type="ECO:0000256" key="1">
    <source>
        <dbReference type="ARBA" id="ARBA00012266"/>
    </source>
</evidence>
<comment type="catalytic activity">
    <reaction evidence="3">
        <text>chorismate + L-glutamine = anthranilate + pyruvate + L-glutamate + H(+)</text>
        <dbReference type="Rhea" id="RHEA:21732"/>
        <dbReference type="ChEBI" id="CHEBI:15361"/>
        <dbReference type="ChEBI" id="CHEBI:15378"/>
        <dbReference type="ChEBI" id="CHEBI:16567"/>
        <dbReference type="ChEBI" id="CHEBI:29748"/>
        <dbReference type="ChEBI" id="CHEBI:29985"/>
        <dbReference type="ChEBI" id="CHEBI:58359"/>
        <dbReference type="EC" id="4.1.3.27"/>
    </reaction>
</comment>
<dbReference type="GO" id="GO:0004049">
    <property type="term" value="F:anthranilate synthase activity"/>
    <property type="evidence" value="ECO:0007669"/>
    <property type="project" value="UniProtKB-EC"/>
</dbReference>
<accession>Q979V8</accession>
<evidence type="ECO:0000256" key="3">
    <source>
        <dbReference type="ARBA" id="ARBA00047683"/>
    </source>
</evidence>
<dbReference type="GO" id="GO:0000162">
    <property type="term" value="P:L-tryptophan biosynthetic process"/>
    <property type="evidence" value="ECO:0007669"/>
    <property type="project" value="TreeGrafter"/>
</dbReference>
<dbReference type="STRING" id="273116.gene:9381846"/>
<evidence type="ECO:0000313" key="6">
    <source>
        <dbReference type="Proteomes" id="UP000001017"/>
    </source>
</evidence>
<keyword evidence="6" id="KW-1185">Reference proteome</keyword>
<dbReference type="eggNOG" id="arCOG00086">
    <property type="taxonomic scope" value="Archaea"/>
</dbReference>
<organism evidence="5 6">
    <name type="scientific">Thermoplasma volcanium (strain ATCC 51530 / DSM 4299 / JCM 9571 / NBRC 15438 / GSS1)</name>
    <dbReference type="NCBI Taxonomy" id="273116"/>
    <lineage>
        <taxon>Archaea</taxon>
        <taxon>Methanobacteriati</taxon>
        <taxon>Thermoplasmatota</taxon>
        <taxon>Thermoplasmata</taxon>
        <taxon>Thermoplasmatales</taxon>
        <taxon>Thermoplasmataceae</taxon>
        <taxon>Thermoplasma</taxon>
    </lineage>
</organism>
<dbReference type="InterPro" id="IPR029062">
    <property type="entry name" value="Class_I_gatase-like"/>
</dbReference>
<dbReference type="PRINTS" id="PR00099">
    <property type="entry name" value="CPSGATASE"/>
</dbReference>